<organism evidence="14 15">
    <name type="scientific">Leptospira mtsangambouensis</name>
    <dbReference type="NCBI Taxonomy" id="2484912"/>
    <lineage>
        <taxon>Bacteria</taxon>
        <taxon>Pseudomonadati</taxon>
        <taxon>Spirochaetota</taxon>
        <taxon>Spirochaetia</taxon>
        <taxon>Leptospirales</taxon>
        <taxon>Leptospiraceae</taxon>
        <taxon>Leptospira</taxon>
    </lineage>
</organism>
<evidence type="ECO:0000256" key="1">
    <source>
        <dbReference type="ARBA" id="ARBA00004496"/>
    </source>
</evidence>
<dbReference type="InterPro" id="IPR015273">
    <property type="entry name" value="Cys-tRNA-synt_Ia_DALR"/>
</dbReference>
<comment type="subunit">
    <text evidence="3 12">Monomer.</text>
</comment>
<evidence type="ECO:0000256" key="8">
    <source>
        <dbReference type="ARBA" id="ARBA00022833"/>
    </source>
</evidence>
<dbReference type="SMART" id="SM00840">
    <property type="entry name" value="DALR_2"/>
    <property type="match status" value="1"/>
</dbReference>
<evidence type="ECO:0000256" key="12">
    <source>
        <dbReference type="HAMAP-Rule" id="MF_00041"/>
    </source>
</evidence>
<proteinExistence type="inferred from homology"/>
<feature type="binding site" evidence="12">
    <location>
        <position position="239"/>
    </location>
    <ligand>
        <name>Zn(2+)</name>
        <dbReference type="ChEBI" id="CHEBI:29105"/>
    </ligand>
</feature>
<feature type="binding site" evidence="12">
    <location>
        <position position="275"/>
    </location>
    <ligand>
        <name>ATP</name>
        <dbReference type="ChEBI" id="CHEBI:30616"/>
    </ligand>
</feature>
<keyword evidence="15" id="KW-1185">Reference proteome</keyword>
<name>A0ABY2P3E7_9LEPT</name>
<dbReference type="SUPFAM" id="SSF47323">
    <property type="entry name" value="Anticodon-binding domain of a subclass of class I aminoacyl-tRNA synthetases"/>
    <property type="match status" value="1"/>
</dbReference>
<dbReference type="InterPro" id="IPR032678">
    <property type="entry name" value="tRNA-synt_1_cat_dom"/>
</dbReference>
<keyword evidence="10 12" id="KW-0648">Protein biosynthesis</keyword>
<dbReference type="Pfam" id="PF09190">
    <property type="entry name" value="DALR_2"/>
    <property type="match status" value="1"/>
</dbReference>
<keyword evidence="7 12" id="KW-0547">Nucleotide-binding</keyword>
<dbReference type="EMBL" id="RQHK01000002">
    <property type="protein sequence ID" value="TGM81993.1"/>
    <property type="molecule type" value="Genomic_DNA"/>
</dbReference>
<feature type="binding site" evidence="12">
    <location>
        <position position="214"/>
    </location>
    <ligand>
        <name>Zn(2+)</name>
        <dbReference type="ChEBI" id="CHEBI:29105"/>
    </ligand>
</feature>
<dbReference type="PANTHER" id="PTHR10890">
    <property type="entry name" value="CYSTEINYL-TRNA SYNTHETASE"/>
    <property type="match status" value="1"/>
</dbReference>
<evidence type="ECO:0000313" key="15">
    <source>
        <dbReference type="Proteomes" id="UP000297940"/>
    </source>
</evidence>
<dbReference type="PRINTS" id="PR00983">
    <property type="entry name" value="TRNASYNTHCYS"/>
</dbReference>
<dbReference type="InterPro" id="IPR015803">
    <property type="entry name" value="Cys-tRNA-ligase"/>
</dbReference>
<dbReference type="RefSeq" id="WP_135693358.1">
    <property type="nucleotide sequence ID" value="NZ_RQHK01000002.1"/>
</dbReference>
<dbReference type="GO" id="GO:0004817">
    <property type="term" value="F:cysteine-tRNA ligase activity"/>
    <property type="evidence" value="ECO:0007669"/>
    <property type="project" value="UniProtKB-EC"/>
</dbReference>
<protein>
    <recommendedName>
        <fullName evidence="12">Cysteine--tRNA ligase</fullName>
        <ecNumber evidence="12">6.1.1.16</ecNumber>
    </recommendedName>
    <alternativeName>
        <fullName evidence="12">Cysteinyl-tRNA synthetase</fullName>
        <shortName evidence="12">CysRS</shortName>
    </alternativeName>
</protein>
<sequence>MTVVPFVFQNSKSGKKESFLPKDPLNVSIYSCGPTVYNFAHIGNIRSFLFVDVLRRSLLLGGYKLNQSMNITDIDDKIINESIKRNISVEEFTKPWTEAFFKDLETLHVQKLEHYPKATESIEDMVGLVETLQKNGLVYEKDGSLYFSIQKFSRYGELSKIDVSGMKSGVRYDADEYEKDDVRDFVLWKNQKNEEEKCWHTKIGTGRPGWHLECSAMIRKVYGSGVDIHTGGIDLLFPHHENEAAQSYGAYPNEEFVGVWLHCEHLLVDGEKMSKSKGNFYTLRDILEKGYDPNAIRYHLISAHYRSKLNFSLSKLEESKTAMERIQNTIYRILDAGKLWDEVPKSSKDYDFSVPELQKLNLEFLSSLADDLNVPKALASVFELVRIVNQFLDSNTKVFDSLFLKEALLLFLKTNELFAVFSFEKKIQSLDGIAEEWILEQIEARKTAKQNKDFSTADKIRKELEEKGILLADTKEGKTTWKKAQ</sequence>
<evidence type="ECO:0000256" key="2">
    <source>
        <dbReference type="ARBA" id="ARBA00005594"/>
    </source>
</evidence>
<comment type="similarity">
    <text evidence="2 12">Belongs to the class-I aminoacyl-tRNA synthetase family.</text>
</comment>
<comment type="catalytic activity">
    <reaction evidence="12">
        <text>tRNA(Cys) + L-cysteine + ATP = L-cysteinyl-tRNA(Cys) + AMP + diphosphate</text>
        <dbReference type="Rhea" id="RHEA:17773"/>
        <dbReference type="Rhea" id="RHEA-COMP:9661"/>
        <dbReference type="Rhea" id="RHEA-COMP:9679"/>
        <dbReference type="ChEBI" id="CHEBI:30616"/>
        <dbReference type="ChEBI" id="CHEBI:33019"/>
        <dbReference type="ChEBI" id="CHEBI:35235"/>
        <dbReference type="ChEBI" id="CHEBI:78442"/>
        <dbReference type="ChEBI" id="CHEBI:78517"/>
        <dbReference type="ChEBI" id="CHEBI:456215"/>
        <dbReference type="EC" id="6.1.1.16"/>
    </reaction>
</comment>
<keyword evidence="11 12" id="KW-0030">Aminoacyl-tRNA synthetase</keyword>
<evidence type="ECO:0000256" key="7">
    <source>
        <dbReference type="ARBA" id="ARBA00022741"/>
    </source>
</evidence>
<dbReference type="InterPro" id="IPR024909">
    <property type="entry name" value="Cys-tRNA/MSH_ligase"/>
</dbReference>
<evidence type="ECO:0000256" key="5">
    <source>
        <dbReference type="ARBA" id="ARBA00022598"/>
    </source>
</evidence>
<evidence type="ECO:0000256" key="10">
    <source>
        <dbReference type="ARBA" id="ARBA00022917"/>
    </source>
</evidence>
<evidence type="ECO:0000256" key="4">
    <source>
        <dbReference type="ARBA" id="ARBA00022490"/>
    </source>
</evidence>
<dbReference type="EC" id="6.1.1.16" evidence="12"/>
<dbReference type="HAMAP" id="MF_00041">
    <property type="entry name" value="Cys_tRNA_synth"/>
    <property type="match status" value="1"/>
</dbReference>
<dbReference type="InterPro" id="IPR014729">
    <property type="entry name" value="Rossmann-like_a/b/a_fold"/>
</dbReference>
<dbReference type="SUPFAM" id="SSF52374">
    <property type="entry name" value="Nucleotidylyl transferase"/>
    <property type="match status" value="1"/>
</dbReference>
<evidence type="ECO:0000256" key="9">
    <source>
        <dbReference type="ARBA" id="ARBA00022840"/>
    </source>
</evidence>
<accession>A0ABY2P3E7</accession>
<dbReference type="PANTHER" id="PTHR10890:SF3">
    <property type="entry name" value="CYSTEINE--TRNA LIGASE, CYTOPLASMIC"/>
    <property type="match status" value="1"/>
</dbReference>
<comment type="cofactor">
    <cofactor evidence="12">
        <name>Zn(2+)</name>
        <dbReference type="ChEBI" id="CHEBI:29105"/>
    </cofactor>
    <text evidence="12">Binds 1 zinc ion per subunit.</text>
</comment>
<feature type="binding site" evidence="12">
    <location>
        <position position="243"/>
    </location>
    <ligand>
        <name>Zn(2+)</name>
        <dbReference type="ChEBI" id="CHEBI:29105"/>
    </ligand>
</feature>
<feature type="short sequence motif" description="'HIGH' region" evidence="12">
    <location>
        <begin position="34"/>
        <end position="44"/>
    </location>
</feature>
<reference evidence="15" key="1">
    <citation type="journal article" date="2019" name="PLoS Negl. Trop. Dis.">
        <title>Revisiting the worldwide diversity of Leptospira species in the environment.</title>
        <authorList>
            <person name="Vincent A.T."/>
            <person name="Schiettekatte O."/>
            <person name="Bourhy P."/>
            <person name="Veyrier F.J."/>
            <person name="Picardeau M."/>
        </authorList>
    </citation>
    <scope>NUCLEOTIDE SEQUENCE [LARGE SCALE GENOMIC DNA]</scope>
    <source>
        <strain evidence="15">201601298</strain>
    </source>
</reference>
<dbReference type="Gene3D" id="3.40.50.620">
    <property type="entry name" value="HUPs"/>
    <property type="match status" value="1"/>
</dbReference>
<gene>
    <name evidence="12" type="primary">cysS</name>
    <name evidence="14" type="ORF">EHR01_04190</name>
</gene>
<keyword evidence="8 12" id="KW-0862">Zinc</keyword>
<keyword evidence="5 12" id="KW-0436">Ligase</keyword>
<dbReference type="Proteomes" id="UP000297940">
    <property type="component" value="Unassembled WGS sequence"/>
</dbReference>
<feature type="short sequence motif" description="'KMSKS' region" evidence="12">
    <location>
        <begin position="272"/>
        <end position="276"/>
    </location>
</feature>
<keyword evidence="6 12" id="KW-0479">Metal-binding</keyword>
<keyword evidence="4 12" id="KW-0963">Cytoplasm</keyword>
<dbReference type="Gene3D" id="1.20.120.1910">
    <property type="entry name" value="Cysteine-tRNA ligase, C-terminal anti-codon recognition domain"/>
    <property type="match status" value="1"/>
</dbReference>
<evidence type="ECO:0000256" key="6">
    <source>
        <dbReference type="ARBA" id="ARBA00022723"/>
    </source>
</evidence>
<dbReference type="CDD" id="cd00672">
    <property type="entry name" value="CysRS_core"/>
    <property type="match status" value="1"/>
</dbReference>
<comment type="subcellular location">
    <subcellularLocation>
        <location evidence="1 12">Cytoplasm</location>
    </subcellularLocation>
</comment>
<evidence type="ECO:0000313" key="14">
    <source>
        <dbReference type="EMBL" id="TGM81993.1"/>
    </source>
</evidence>
<feature type="domain" description="Cysteinyl-tRNA synthetase class Ia DALR" evidence="13">
    <location>
        <begin position="363"/>
        <end position="438"/>
    </location>
</feature>
<dbReference type="InterPro" id="IPR009080">
    <property type="entry name" value="tRNAsynth_Ia_anticodon-bd"/>
</dbReference>
<comment type="caution">
    <text evidence="14">The sequence shown here is derived from an EMBL/GenBank/DDBJ whole genome shotgun (WGS) entry which is preliminary data.</text>
</comment>
<dbReference type="NCBIfam" id="TIGR00435">
    <property type="entry name" value="cysS"/>
    <property type="match status" value="1"/>
</dbReference>
<keyword evidence="9 12" id="KW-0067">ATP-binding</keyword>
<feature type="binding site" evidence="12">
    <location>
        <position position="32"/>
    </location>
    <ligand>
        <name>Zn(2+)</name>
        <dbReference type="ChEBI" id="CHEBI:29105"/>
    </ligand>
</feature>
<evidence type="ECO:0000259" key="13">
    <source>
        <dbReference type="SMART" id="SM00840"/>
    </source>
</evidence>
<evidence type="ECO:0000256" key="11">
    <source>
        <dbReference type="ARBA" id="ARBA00023146"/>
    </source>
</evidence>
<evidence type="ECO:0000256" key="3">
    <source>
        <dbReference type="ARBA" id="ARBA00011245"/>
    </source>
</evidence>
<dbReference type="Pfam" id="PF01406">
    <property type="entry name" value="tRNA-synt_1e"/>
    <property type="match status" value="1"/>
</dbReference>